<sequence>MLAILYLHSRRFLIWALSALFVVLFFLGDIKPAPSQPAVETNLPTRILQTSGADSTNALLPEWSQISLGSLPPINSDGSVNAAGVSRSWKSGQTPDQFLSLGDISQALRSELLPVSEVGKKTNLDVKSIALSAFPLVGEQTLNQLVEAVSSLGQVKAANIPPVAALLAAKGLTNSLNLPIATILNQFPQVGNSKLKDIDLQQFPLSSIPNLDATPLQQFNGWQNAVVKDIPGLANLPLSQFPTPVAELGGVVMRIDAIYGGAESKRQNTISGSDVVGFNKGCGENCPYLELDDVENVGRQARGSLEGKQWISGKYQQVEGGWGCLKSVNGGKEPTGRLPFGSAFKVVVMEPNEKTDTVDTALYFRLQAFCGATPYFIGPVPFFSYRVNAPIFVGLLNSNAAAAVSVPNNSLPAPTSTATATNSLNKNIQSNSAATSANVVPSVGLVQGINVDTLAQTTSSLESGGNYNLAGPYVCADNGNNCGYALGKYQYMSYNDTVKNLIASKPGGNDFLLKLKSKGYQPTDAEIFQYFPPADQESIFKRDLANSLATVSTEVDPTTGQLFEGDRLIERVAQKHFGGNYSKVDGDGSDAFGRYTIKSYGKEVLKRYKAQGV</sequence>
<protein>
    <submittedName>
        <fullName evidence="1">Uncharacterized protein</fullName>
    </submittedName>
</protein>
<dbReference type="eggNOG" id="COG4886">
    <property type="taxonomic scope" value="Bacteria"/>
</dbReference>
<keyword evidence="2" id="KW-1185">Reference proteome</keyword>
<name>K9VTW6_9CYAN</name>
<dbReference type="eggNOG" id="COG0739">
    <property type="taxonomic scope" value="Bacteria"/>
</dbReference>
<dbReference type="EMBL" id="CP003620">
    <property type="protein sequence ID" value="AFZ11401.1"/>
    <property type="molecule type" value="Genomic_DNA"/>
</dbReference>
<dbReference type="RefSeq" id="WP_015201542.1">
    <property type="nucleotide sequence ID" value="NC_019753.1"/>
</dbReference>
<organism evidence="1 2">
    <name type="scientific">Crinalium epipsammum PCC 9333</name>
    <dbReference type="NCBI Taxonomy" id="1173022"/>
    <lineage>
        <taxon>Bacteria</taxon>
        <taxon>Bacillati</taxon>
        <taxon>Cyanobacteriota</taxon>
        <taxon>Cyanophyceae</taxon>
        <taxon>Gomontiellales</taxon>
        <taxon>Gomontiellaceae</taxon>
        <taxon>Crinalium</taxon>
    </lineage>
</organism>
<gene>
    <name evidence="1" type="ORF">Cri9333_0430</name>
</gene>
<accession>K9VTW6</accession>
<evidence type="ECO:0000313" key="2">
    <source>
        <dbReference type="Proteomes" id="UP000010472"/>
    </source>
</evidence>
<dbReference type="AlphaFoldDB" id="K9VTW6"/>
<reference evidence="1 2" key="1">
    <citation type="submission" date="2012-06" db="EMBL/GenBank/DDBJ databases">
        <title>Finished chromosome of genome of Crinalium epipsammum PCC 9333.</title>
        <authorList>
            <consortium name="US DOE Joint Genome Institute"/>
            <person name="Gugger M."/>
            <person name="Coursin T."/>
            <person name="Rippka R."/>
            <person name="Tandeau De Marsac N."/>
            <person name="Huntemann M."/>
            <person name="Wei C.-L."/>
            <person name="Han J."/>
            <person name="Detter J.C."/>
            <person name="Han C."/>
            <person name="Tapia R."/>
            <person name="Davenport K."/>
            <person name="Daligault H."/>
            <person name="Erkkila T."/>
            <person name="Gu W."/>
            <person name="Munk A.C.C."/>
            <person name="Teshima H."/>
            <person name="Xu Y."/>
            <person name="Chain P."/>
            <person name="Chen A."/>
            <person name="Krypides N."/>
            <person name="Mavromatis K."/>
            <person name="Markowitz V."/>
            <person name="Szeto E."/>
            <person name="Ivanova N."/>
            <person name="Mikhailova N."/>
            <person name="Ovchinnikova G."/>
            <person name="Pagani I."/>
            <person name="Pati A."/>
            <person name="Goodwin L."/>
            <person name="Peters L."/>
            <person name="Pitluck S."/>
            <person name="Woyke T."/>
            <person name="Kerfeld C."/>
        </authorList>
    </citation>
    <scope>NUCLEOTIDE SEQUENCE [LARGE SCALE GENOMIC DNA]</scope>
    <source>
        <strain evidence="1 2">PCC 9333</strain>
    </source>
</reference>
<proteinExistence type="predicted"/>
<dbReference type="Proteomes" id="UP000010472">
    <property type="component" value="Chromosome"/>
</dbReference>
<dbReference type="KEGG" id="cep:Cri9333_0430"/>
<dbReference type="HOGENOM" id="CLU_021903_0_0_3"/>
<evidence type="ECO:0000313" key="1">
    <source>
        <dbReference type="EMBL" id="AFZ11401.1"/>
    </source>
</evidence>
<dbReference type="PATRIC" id="fig|1173022.3.peg.462"/>